<keyword evidence="1" id="KW-0812">Transmembrane</keyword>
<evidence type="ECO:0008006" key="3">
    <source>
        <dbReference type="Google" id="ProtNLM"/>
    </source>
</evidence>
<dbReference type="EMBL" id="UOFD01000012">
    <property type="protein sequence ID" value="VAW50392.1"/>
    <property type="molecule type" value="Genomic_DNA"/>
</dbReference>
<protein>
    <recommendedName>
        <fullName evidence="3">Yip1 domain-containing protein</fullName>
    </recommendedName>
</protein>
<gene>
    <name evidence="2" type="ORF">MNBD_GAMMA06-1637</name>
</gene>
<feature type="transmembrane region" description="Helical" evidence="1">
    <location>
        <begin position="34"/>
        <end position="57"/>
    </location>
</feature>
<proteinExistence type="predicted"/>
<name>A0A3B0WGI4_9ZZZZ</name>
<keyword evidence="1" id="KW-1133">Transmembrane helix</keyword>
<evidence type="ECO:0000256" key="1">
    <source>
        <dbReference type="SAM" id="Phobius"/>
    </source>
</evidence>
<evidence type="ECO:0000313" key="2">
    <source>
        <dbReference type="EMBL" id="VAW50392.1"/>
    </source>
</evidence>
<feature type="transmembrane region" description="Helical" evidence="1">
    <location>
        <begin position="63"/>
        <end position="82"/>
    </location>
</feature>
<reference evidence="2" key="1">
    <citation type="submission" date="2018-06" db="EMBL/GenBank/DDBJ databases">
        <authorList>
            <person name="Zhirakovskaya E."/>
        </authorList>
    </citation>
    <scope>NUCLEOTIDE SEQUENCE</scope>
</reference>
<dbReference type="AlphaFoldDB" id="A0A3B0WGI4"/>
<feature type="transmembrane region" description="Helical" evidence="1">
    <location>
        <begin position="157"/>
        <end position="178"/>
    </location>
</feature>
<keyword evidence="1" id="KW-0472">Membrane</keyword>
<sequence length="184" mass="20178">MSDSKNMRGNISGKSAKKLLQLLILKSTPQDLPYSLSLTVQLSVFYILSGIVVLQTTLSPDDIYAGILLGFIVQYAFAYMVLAALNKNARFMQTFCALIGAGLLFNLMSWPVFSVLANEATNDALKSSMSLVFLLLISWEVLVKAHIFKHALELKMFAALVLSFSLFFISVTLSQLLLPVSTGS</sequence>
<accession>A0A3B0WGI4</accession>
<feature type="transmembrane region" description="Helical" evidence="1">
    <location>
        <begin position="94"/>
        <end position="113"/>
    </location>
</feature>
<organism evidence="2">
    <name type="scientific">hydrothermal vent metagenome</name>
    <dbReference type="NCBI Taxonomy" id="652676"/>
    <lineage>
        <taxon>unclassified sequences</taxon>
        <taxon>metagenomes</taxon>
        <taxon>ecological metagenomes</taxon>
    </lineage>
</organism>
<feature type="transmembrane region" description="Helical" evidence="1">
    <location>
        <begin position="125"/>
        <end position="145"/>
    </location>
</feature>